<organism evidence="2 3">
    <name type="scientific">Basidiobolus ranarum</name>
    <dbReference type="NCBI Taxonomy" id="34480"/>
    <lineage>
        <taxon>Eukaryota</taxon>
        <taxon>Fungi</taxon>
        <taxon>Fungi incertae sedis</taxon>
        <taxon>Zoopagomycota</taxon>
        <taxon>Entomophthoromycotina</taxon>
        <taxon>Basidiobolomycetes</taxon>
        <taxon>Basidiobolales</taxon>
        <taxon>Basidiobolaceae</taxon>
        <taxon>Basidiobolus</taxon>
    </lineage>
</organism>
<reference evidence="2 3" key="1">
    <citation type="submission" date="2023-04" db="EMBL/GenBank/DDBJ databases">
        <title>Genome of Basidiobolus ranarum AG-B5.</title>
        <authorList>
            <person name="Stajich J.E."/>
            <person name="Carter-House D."/>
            <person name="Gryganskyi A."/>
        </authorList>
    </citation>
    <scope>NUCLEOTIDE SEQUENCE [LARGE SCALE GENOMIC DNA]</scope>
    <source>
        <strain evidence="2 3">AG-B5</strain>
    </source>
</reference>
<dbReference type="Proteomes" id="UP001479436">
    <property type="component" value="Unassembled WGS sequence"/>
</dbReference>
<accession>A0ABR2VRZ5</accession>
<keyword evidence="1" id="KW-0812">Transmembrane</keyword>
<gene>
    <name evidence="2" type="ORF">K7432_012887</name>
</gene>
<proteinExistence type="predicted"/>
<keyword evidence="1" id="KW-0472">Membrane</keyword>
<keyword evidence="1" id="KW-1133">Transmembrane helix</keyword>
<feature type="transmembrane region" description="Helical" evidence="1">
    <location>
        <begin position="26"/>
        <end position="44"/>
    </location>
</feature>
<keyword evidence="3" id="KW-1185">Reference proteome</keyword>
<sequence length="83" mass="9238">MIYIISKSAYSFIQEAGKRLNKSEKISTIFTVMLAAFTGFYSIYAGSKAPMKDFTCAAAKEFGSRRFSVTNMAPRPMDTPLSF</sequence>
<protein>
    <submittedName>
        <fullName evidence="2">Uncharacterized protein</fullName>
    </submittedName>
</protein>
<feature type="non-terminal residue" evidence="2">
    <location>
        <position position="83"/>
    </location>
</feature>
<evidence type="ECO:0000256" key="1">
    <source>
        <dbReference type="SAM" id="Phobius"/>
    </source>
</evidence>
<name>A0ABR2VRZ5_9FUNG</name>
<evidence type="ECO:0000313" key="3">
    <source>
        <dbReference type="Proteomes" id="UP001479436"/>
    </source>
</evidence>
<dbReference type="Gene3D" id="3.40.50.720">
    <property type="entry name" value="NAD(P)-binding Rossmann-like Domain"/>
    <property type="match status" value="1"/>
</dbReference>
<dbReference type="SUPFAM" id="SSF51735">
    <property type="entry name" value="NAD(P)-binding Rossmann-fold domains"/>
    <property type="match status" value="1"/>
</dbReference>
<evidence type="ECO:0000313" key="2">
    <source>
        <dbReference type="EMBL" id="KAK9695572.1"/>
    </source>
</evidence>
<dbReference type="EMBL" id="JASJQH010008061">
    <property type="protein sequence ID" value="KAK9695572.1"/>
    <property type="molecule type" value="Genomic_DNA"/>
</dbReference>
<dbReference type="InterPro" id="IPR036291">
    <property type="entry name" value="NAD(P)-bd_dom_sf"/>
</dbReference>
<comment type="caution">
    <text evidence="2">The sequence shown here is derived from an EMBL/GenBank/DDBJ whole genome shotgun (WGS) entry which is preliminary data.</text>
</comment>